<dbReference type="InterPro" id="IPR036291">
    <property type="entry name" value="NAD(P)-bd_dom_sf"/>
</dbReference>
<evidence type="ECO:0000313" key="3">
    <source>
        <dbReference type="EMBL" id="WPJ95500.1"/>
    </source>
</evidence>
<dbReference type="PROSITE" id="PS51257">
    <property type="entry name" value="PROKAR_LIPOPROTEIN"/>
    <property type="match status" value="1"/>
</dbReference>
<proteinExistence type="inferred from homology"/>
<dbReference type="InterPro" id="IPR002347">
    <property type="entry name" value="SDR_fam"/>
</dbReference>
<comment type="similarity">
    <text evidence="1">Belongs to the short-chain dehydrogenases/reductases (SDR) family.</text>
</comment>
<protein>
    <submittedName>
        <fullName evidence="3">SDR family NAD(P)-dependent oxidoreductase</fullName>
    </submittedName>
</protein>
<keyword evidence="4" id="KW-1185">Reference proteome</keyword>
<dbReference type="PANTHER" id="PTHR44196:SF2">
    <property type="entry name" value="SHORT-CHAIN DEHYDROGENASE-RELATED"/>
    <property type="match status" value="1"/>
</dbReference>
<dbReference type="Proteomes" id="UP001324993">
    <property type="component" value="Chromosome"/>
</dbReference>
<accession>A0ABZ0RKH1</accession>
<dbReference type="PRINTS" id="PR00081">
    <property type="entry name" value="GDHRDH"/>
</dbReference>
<organism evidence="3 4">
    <name type="scientific">Coraliomargarita algicola</name>
    <dbReference type="NCBI Taxonomy" id="3092156"/>
    <lineage>
        <taxon>Bacteria</taxon>
        <taxon>Pseudomonadati</taxon>
        <taxon>Verrucomicrobiota</taxon>
        <taxon>Opitutia</taxon>
        <taxon>Puniceicoccales</taxon>
        <taxon>Coraliomargaritaceae</taxon>
        <taxon>Coraliomargarita</taxon>
    </lineage>
</organism>
<name>A0ABZ0RKH1_9BACT</name>
<gene>
    <name evidence="3" type="ORF">SH580_18950</name>
</gene>
<dbReference type="Gene3D" id="3.40.50.720">
    <property type="entry name" value="NAD(P)-binding Rossmann-like Domain"/>
    <property type="match status" value="1"/>
</dbReference>
<evidence type="ECO:0000256" key="2">
    <source>
        <dbReference type="ARBA" id="ARBA00023002"/>
    </source>
</evidence>
<dbReference type="PANTHER" id="PTHR44196">
    <property type="entry name" value="DEHYDROGENASE/REDUCTASE SDR FAMILY MEMBER 7B"/>
    <property type="match status" value="1"/>
</dbReference>
<sequence length="274" mass="29525">MKHLTYFNRFSVIIITGGSSGIGCSIIKAIQTVAPDITLCNLSRSKPDIFLGKNGQHFPVDLCDANQVAHTAAGLLNQIDAAPAGEVLLINNSGFGDYGRMPELDIDKQLSMIDLNVRAVVDLTARLLPPMLERGGVIVNIASTAAFQPTPFLATYGATKAFVRNWSLALNEDLRGTKLRTLTVCPGPTQSNFFKAAGFATPPMKKSGNKGLDMTSEEVAARTLKAIAKGQALVVTGWMNHCITFFGSKMPLVAVTRIGGLILRKMRLEQHRAQ</sequence>
<dbReference type="CDD" id="cd05233">
    <property type="entry name" value="SDR_c"/>
    <property type="match status" value="1"/>
</dbReference>
<evidence type="ECO:0000313" key="4">
    <source>
        <dbReference type="Proteomes" id="UP001324993"/>
    </source>
</evidence>
<dbReference type="EMBL" id="CP138858">
    <property type="protein sequence ID" value="WPJ95500.1"/>
    <property type="molecule type" value="Genomic_DNA"/>
</dbReference>
<dbReference type="Pfam" id="PF00106">
    <property type="entry name" value="adh_short"/>
    <property type="match status" value="1"/>
</dbReference>
<dbReference type="SUPFAM" id="SSF51735">
    <property type="entry name" value="NAD(P)-binding Rossmann-fold domains"/>
    <property type="match status" value="1"/>
</dbReference>
<keyword evidence="2" id="KW-0560">Oxidoreductase</keyword>
<dbReference type="RefSeq" id="WP_319832379.1">
    <property type="nucleotide sequence ID" value="NZ_CP138858.1"/>
</dbReference>
<evidence type="ECO:0000256" key="1">
    <source>
        <dbReference type="ARBA" id="ARBA00006484"/>
    </source>
</evidence>
<reference evidence="3 4" key="1">
    <citation type="submission" date="2023-11" db="EMBL/GenBank/DDBJ databases">
        <title>Coraliomargarita sp. nov., isolated from marine algae.</title>
        <authorList>
            <person name="Lee J.K."/>
            <person name="Baek J.H."/>
            <person name="Kim J.M."/>
            <person name="Choi D.G."/>
            <person name="Jeon C.O."/>
        </authorList>
    </citation>
    <scope>NUCLEOTIDE SEQUENCE [LARGE SCALE GENOMIC DNA]</scope>
    <source>
        <strain evidence="3 4">J2-16</strain>
    </source>
</reference>